<accession>A0A7L3B9H2</accession>
<comment type="subcellular location">
    <subcellularLocation>
        <location evidence="1">Secreted</location>
    </subcellularLocation>
</comment>
<dbReference type="PROSITE" id="PS00134">
    <property type="entry name" value="TRYPSIN_HIS"/>
    <property type="match status" value="1"/>
</dbReference>
<evidence type="ECO:0000256" key="4">
    <source>
        <dbReference type="ARBA" id="ARBA00023145"/>
    </source>
</evidence>
<feature type="non-terminal residue" evidence="7">
    <location>
        <position position="99"/>
    </location>
</feature>
<evidence type="ECO:0000256" key="1">
    <source>
        <dbReference type="ARBA" id="ARBA00004613"/>
    </source>
</evidence>
<dbReference type="GO" id="GO:0004252">
    <property type="term" value="F:serine-type endopeptidase activity"/>
    <property type="evidence" value="ECO:0007669"/>
    <property type="project" value="InterPro"/>
</dbReference>
<protein>
    <submittedName>
        <fullName evidence="7">CFAD factor</fullName>
    </submittedName>
</protein>
<dbReference type="AlphaFoldDB" id="A0A7L3B9H2"/>
<sequence length="99" mass="11044">QPRGRILGGSEAQPHRRPYMASLQLEGQHVCGGVLIAEQWVLSAAHCTEETDGKTFQVLLGAHSLTEPEPHKRLYRVRAQIPHPGSSIHHNRDDLLLLQ</sequence>
<keyword evidence="8" id="KW-1185">Reference proteome</keyword>
<gene>
    <name evidence="7" type="primary">Cfd</name>
    <name evidence="7" type="ORF">SYRPAR_R10430</name>
</gene>
<evidence type="ECO:0000256" key="3">
    <source>
        <dbReference type="ARBA" id="ARBA00022729"/>
    </source>
</evidence>
<evidence type="ECO:0000259" key="6">
    <source>
        <dbReference type="PROSITE" id="PS50240"/>
    </source>
</evidence>
<dbReference type="Gene3D" id="2.40.10.10">
    <property type="entry name" value="Trypsin-like serine proteases"/>
    <property type="match status" value="2"/>
</dbReference>
<dbReference type="InterPro" id="IPR043504">
    <property type="entry name" value="Peptidase_S1_PA_chymotrypsin"/>
</dbReference>
<keyword evidence="2" id="KW-0964">Secreted</keyword>
<keyword evidence="3" id="KW-0732">Signal</keyword>
<evidence type="ECO:0000313" key="7">
    <source>
        <dbReference type="EMBL" id="NXT27238.1"/>
    </source>
</evidence>
<dbReference type="PROSITE" id="PS50240">
    <property type="entry name" value="TRYPSIN_DOM"/>
    <property type="match status" value="1"/>
</dbReference>
<dbReference type="InterPro" id="IPR009003">
    <property type="entry name" value="Peptidase_S1_PA"/>
</dbReference>
<proteinExistence type="predicted"/>
<dbReference type="InterPro" id="IPR018114">
    <property type="entry name" value="TRYPSIN_HIS"/>
</dbReference>
<dbReference type="Pfam" id="PF00089">
    <property type="entry name" value="Trypsin"/>
    <property type="match status" value="1"/>
</dbReference>
<dbReference type="InterPro" id="IPR001314">
    <property type="entry name" value="Peptidase_S1A"/>
</dbReference>
<evidence type="ECO:0000256" key="2">
    <source>
        <dbReference type="ARBA" id="ARBA00022525"/>
    </source>
</evidence>
<name>A0A7L3B9H2_9AVES</name>
<feature type="non-terminal residue" evidence="7">
    <location>
        <position position="1"/>
    </location>
</feature>
<dbReference type="EMBL" id="VZTO01021603">
    <property type="protein sequence ID" value="NXT27238.1"/>
    <property type="molecule type" value="Genomic_DNA"/>
</dbReference>
<dbReference type="PANTHER" id="PTHR24271:SF54">
    <property type="entry name" value="COMPLEMENT FACTOR D"/>
    <property type="match status" value="1"/>
</dbReference>
<comment type="caution">
    <text evidence="7">The sequence shown here is derived from an EMBL/GenBank/DDBJ whole genome shotgun (WGS) entry which is preliminary data.</text>
</comment>
<feature type="domain" description="Peptidase S1" evidence="6">
    <location>
        <begin position="6"/>
        <end position="99"/>
    </location>
</feature>
<organism evidence="7 8">
    <name type="scientific">Syrrhaptes paradoxus</name>
    <name type="common">Pallas's sandgrouse</name>
    <dbReference type="NCBI Taxonomy" id="302527"/>
    <lineage>
        <taxon>Eukaryota</taxon>
        <taxon>Metazoa</taxon>
        <taxon>Chordata</taxon>
        <taxon>Craniata</taxon>
        <taxon>Vertebrata</taxon>
        <taxon>Euteleostomi</taxon>
        <taxon>Archelosauria</taxon>
        <taxon>Archosauria</taxon>
        <taxon>Dinosauria</taxon>
        <taxon>Saurischia</taxon>
        <taxon>Theropoda</taxon>
        <taxon>Coelurosauria</taxon>
        <taxon>Aves</taxon>
        <taxon>Neognathae</taxon>
        <taxon>Neoaves</taxon>
        <taxon>Columbimorphae</taxon>
        <taxon>Pterocliformes</taxon>
        <taxon>Pteroclidae</taxon>
        <taxon>Syrrhaptes</taxon>
    </lineage>
</organism>
<dbReference type="SUPFAM" id="SSF50494">
    <property type="entry name" value="Trypsin-like serine proteases"/>
    <property type="match status" value="1"/>
</dbReference>
<dbReference type="PRINTS" id="PR00722">
    <property type="entry name" value="CHYMOTRYPSIN"/>
</dbReference>
<evidence type="ECO:0000256" key="5">
    <source>
        <dbReference type="ARBA" id="ARBA00023157"/>
    </source>
</evidence>
<evidence type="ECO:0000313" key="8">
    <source>
        <dbReference type="Proteomes" id="UP000536260"/>
    </source>
</evidence>
<dbReference type="Proteomes" id="UP000536260">
    <property type="component" value="Unassembled WGS sequence"/>
</dbReference>
<dbReference type="GO" id="GO:0005576">
    <property type="term" value="C:extracellular region"/>
    <property type="evidence" value="ECO:0007669"/>
    <property type="project" value="UniProtKB-SubCell"/>
</dbReference>
<keyword evidence="5" id="KW-1015">Disulfide bond</keyword>
<reference evidence="7 8" key="1">
    <citation type="submission" date="2019-09" db="EMBL/GenBank/DDBJ databases">
        <title>Bird 10,000 Genomes (B10K) Project - Family phase.</title>
        <authorList>
            <person name="Zhang G."/>
        </authorList>
    </citation>
    <scope>NUCLEOTIDE SEQUENCE [LARGE SCALE GENOMIC DNA]</scope>
    <source>
        <strain evidence="7">B10K-DU-003-42</strain>
        <tissue evidence="7">Mixed tissue sample</tissue>
    </source>
</reference>
<dbReference type="FunFam" id="2.40.10.10:FF:000005">
    <property type="entry name" value="Serine protease 37"/>
    <property type="match status" value="1"/>
</dbReference>
<dbReference type="PANTHER" id="PTHR24271">
    <property type="entry name" value="KALLIKREIN-RELATED"/>
    <property type="match status" value="1"/>
</dbReference>
<dbReference type="InterPro" id="IPR001254">
    <property type="entry name" value="Trypsin_dom"/>
</dbReference>
<keyword evidence="4" id="KW-0865">Zymogen</keyword>
<dbReference type="GO" id="GO:0006508">
    <property type="term" value="P:proteolysis"/>
    <property type="evidence" value="ECO:0007669"/>
    <property type="project" value="InterPro"/>
</dbReference>